<dbReference type="OrthoDB" id="10068084at2759"/>
<proteinExistence type="predicted"/>
<organism evidence="2 3">
    <name type="scientific">Austrofundulus limnaeus</name>
    <name type="common">Annual killifish</name>
    <dbReference type="NCBI Taxonomy" id="52670"/>
    <lineage>
        <taxon>Eukaryota</taxon>
        <taxon>Metazoa</taxon>
        <taxon>Chordata</taxon>
        <taxon>Craniata</taxon>
        <taxon>Vertebrata</taxon>
        <taxon>Euteleostomi</taxon>
        <taxon>Actinopterygii</taxon>
        <taxon>Neopterygii</taxon>
        <taxon>Teleostei</taxon>
        <taxon>Neoteleostei</taxon>
        <taxon>Acanthomorphata</taxon>
        <taxon>Ovalentaria</taxon>
        <taxon>Atherinomorphae</taxon>
        <taxon>Cyprinodontiformes</taxon>
        <taxon>Rivulidae</taxon>
        <taxon>Austrofundulus</taxon>
    </lineage>
</organism>
<dbReference type="Proteomes" id="UP000192220">
    <property type="component" value="Unplaced"/>
</dbReference>
<dbReference type="AlphaFoldDB" id="A0A2I4CAZ3"/>
<feature type="region of interest" description="Disordered" evidence="1">
    <location>
        <begin position="524"/>
        <end position="546"/>
    </location>
</feature>
<sequence length="574" mass="64567">MESTEAEALQLEIMGLLCTLPVDSLIGLCDFLTIAGLKFEHVTGKNRASLILMISNHLQSEELQNLEDMGMAQLLCFKDKITELQNETTAGQVKELQATQNEEQNKPDETEDSTSTDNRPQSCLPLQIKSTDENEHKFQATIPTLRMTTSGSAPGPTPPLWHKEFKIAGQIGEPGQKDRLTFSSLARQIEHGLLKGFPETEIVDAVIRAIVPGMQLRSYLEGKSDLALPTLRRILRCHYQEKSATELYKQLSSEAQGIKETPQNFLIRTLDLRQKILFASQESESGLRYDPVLVQNMFLHTVMTGLQNDNIKRDLQPFLEQAGVSDELLFEKLNIACAYESERQEKKKMNTPQRSVTVHSAQSDHATVEKKEKINHWLQNEEIGTVQREFFKRARVTPAGQGVTTLSAVPQLCAYCGVGGIKVPLKVARSQRKGSRQNSDTELNSQQEDDSDDDSEDEWFYYPCPEPLQHTSPMDEIDHTDQSAATEPTAAKDRQGEEQEKVLQPEEYQELTDVLERDGAPEQLENCEEDPPLLPMSPPSCESHSGNKQLVTAWDFQSGPHMYLTLYTILDPLN</sequence>
<dbReference type="InParanoid" id="A0A2I4CAZ3"/>
<feature type="region of interest" description="Disordered" evidence="1">
    <location>
        <begin position="430"/>
        <end position="502"/>
    </location>
</feature>
<evidence type="ECO:0000313" key="3">
    <source>
        <dbReference type="RefSeq" id="XP_013877158.1"/>
    </source>
</evidence>
<accession>A0A2I4CAZ3</accession>
<feature type="region of interest" description="Disordered" evidence="1">
    <location>
        <begin position="97"/>
        <end position="130"/>
    </location>
</feature>
<dbReference type="RefSeq" id="XP_013877158.1">
    <property type="nucleotide sequence ID" value="XM_014021704.1"/>
</dbReference>
<protein>
    <submittedName>
        <fullName evidence="3">Uncharacterized protein LOC106526962</fullName>
    </submittedName>
</protein>
<feature type="compositionally biased region" description="Polar residues" evidence="1">
    <location>
        <begin position="350"/>
        <end position="364"/>
    </location>
</feature>
<reference evidence="3" key="1">
    <citation type="submission" date="2025-08" db="UniProtKB">
        <authorList>
            <consortium name="RefSeq"/>
        </authorList>
    </citation>
    <scope>IDENTIFICATION</scope>
</reference>
<keyword evidence="2" id="KW-1185">Reference proteome</keyword>
<gene>
    <name evidence="3" type="primary">LOC106526962</name>
</gene>
<feature type="compositionally biased region" description="Acidic residues" evidence="1">
    <location>
        <begin position="447"/>
        <end position="459"/>
    </location>
</feature>
<dbReference type="KEGG" id="alim:106526962"/>
<feature type="compositionally biased region" description="Basic and acidic residues" evidence="1">
    <location>
        <begin position="490"/>
        <end position="502"/>
    </location>
</feature>
<dbReference type="GeneID" id="106526962"/>
<name>A0A2I4CAZ3_AUSLI</name>
<evidence type="ECO:0000313" key="2">
    <source>
        <dbReference type="Proteomes" id="UP000192220"/>
    </source>
</evidence>
<evidence type="ECO:0000256" key="1">
    <source>
        <dbReference type="SAM" id="MobiDB-lite"/>
    </source>
</evidence>
<feature type="region of interest" description="Disordered" evidence="1">
    <location>
        <begin position="344"/>
        <end position="364"/>
    </location>
</feature>